<name>A0A2H3CCG0_ARMGA</name>
<sequence>MSSNPSVLNIVIQSTSALPLRSVEPLMQYAERFSRTYLTVISCMDINCQESTLDRLIRASLRSNIPSSHWWTLDQDTERDRLSAETYAEVLCVDDWNPSLTDEIADLVKAQSTESPDKQLCLQPIVWARLLQRLLPFTLESGLIPLFLMIPPDYWHADYKPPPLFPKNNMKIRSISRQDHHAVPLLIGVYRHLYPDIADAFVESFTHVKDSIFHLDPAADEFPAPQDPRLCSLLTLAGSPSRRKTAINPSMEDLFAQVLRNIETYMDLTGPLLSYVTPFKLDSNRYGVLKLLYILVSSDDFDTLPVVHQRITLMQFLRALNSTTPHPRFLSSDWCTPTMASNFTQIAFMPLDCDWTLSSSTPTLQFVYEFLQLDGPIGNQIFSRFVSSRLLDYVVKLRGGGEISQEWWLRGILGVFVRGVRRSDAAAAYLFELDNIFAVCAMFIIWKDIPRLRLLAQCYPNHPVWNECLQKLDAIPEHFEVSLNREQILRTVSDFRALFEGGKPPILNSRPTVSSLWRRLRRLGGNIGKDLTGAGQV</sequence>
<evidence type="ECO:0000313" key="1">
    <source>
        <dbReference type="EMBL" id="PBK80765.1"/>
    </source>
</evidence>
<organism evidence="1 2">
    <name type="scientific">Armillaria gallica</name>
    <name type="common">Bulbous honey fungus</name>
    <name type="synonym">Armillaria bulbosa</name>
    <dbReference type="NCBI Taxonomy" id="47427"/>
    <lineage>
        <taxon>Eukaryota</taxon>
        <taxon>Fungi</taxon>
        <taxon>Dikarya</taxon>
        <taxon>Basidiomycota</taxon>
        <taxon>Agaricomycotina</taxon>
        <taxon>Agaricomycetes</taxon>
        <taxon>Agaricomycetidae</taxon>
        <taxon>Agaricales</taxon>
        <taxon>Marasmiineae</taxon>
        <taxon>Physalacriaceae</taxon>
        <taxon>Armillaria</taxon>
    </lineage>
</organism>
<keyword evidence="2" id="KW-1185">Reference proteome</keyword>
<dbReference type="OMA" id="PDYWHAD"/>
<dbReference type="AlphaFoldDB" id="A0A2H3CCG0"/>
<gene>
    <name evidence="1" type="ORF">ARMGADRAFT_823000</name>
</gene>
<proteinExistence type="predicted"/>
<reference evidence="2" key="1">
    <citation type="journal article" date="2017" name="Nat. Ecol. Evol.">
        <title>Genome expansion and lineage-specific genetic innovations in the forest pathogenic fungi Armillaria.</title>
        <authorList>
            <person name="Sipos G."/>
            <person name="Prasanna A.N."/>
            <person name="Walter M.C."/>
            <person name="O'Connor E."/>
            <person name="Balint B."/>
            <person name="Krizsan K."/>
            <person name="Kiss B."/>
            <person name="Hess J."/>
            <person name="Varga T."/>
            <person name="Slot J."/>
            <person name="Riley R."/>
            <person name="Boka B."/>
            <person name="Rigling D."/>
            <person name="Barry K."/>
            <person name="Lee J."/>
            <person name="Mihaltcheva S."/>
            <person name="LaButti K."/>
            <person name="Lipzen A."/>
            <person name="Waldron R."/>
            <person name="Moloney N.M."/>
            <person name="Sperisen C."/>
            <person name="Kredics L."/>
            <person name="Vagvoelgyi C."/>
            <person name="Patrignani A."/>
            <person name="Fitzpatrick D."/>
            <person name="Nagy I."/>
            <person name="Doyle S."/>
            <person name="Anderson J.B."/>
            <person name="Grigoriev I.V."/>
            <person name="Gueldener U."/>
            <person name="Muensterkoetter M."/>
            <person name="Nagy L.G."/>
        </authorList>
    </citation>
    <scope>NUCLEOTIDE SEQUENCE [LARGE SCALE GENOMIC DNA]</scope>
    <source>
        <strain evidence="2">Ar21-2</strain>
    </source>
</reference>
<dbReference type="EMBL" id="KZ293740">
    <property type="protein sequence ID" value="PBK80765.1"/>
    <property type="molecule type" value="Genomic_DNA"/>
</dbReference>
<dbReference type="Proteomes" id="UP000217790">
    <property type="component" value="Unassembled WGS sequence"/>
</dbReference>
<protein>
    <submittedName>
        <fullName evidence="1">Uncharacterized protein</fullName>
    </submittedName>
</protein>
<dbReference type="InParanoid" id="A0A2H3CCG0"/>
<dbReference type="OrthoDB" id="2993378at2759"/>
<accession>A0A2H3CCG0</accession>
<evidence type="ECO:0000313" key="2">
    <source>
        <dbReference type="Proteomes" id="UP000217790"/>
    </source>
</evidence>